<dbReference type="EMBL" id="JAPFFF010000040">
    <property type="protein sequence ID" value="KAK8841728.1"/>
    <property type="molecule type" value="Genomic_DNA"/>
</dbReference>
<keyword evidence="1" id="KW-1133">Transmembrane helix</keyword>
<sequence length="246" mass="27950">MKYQWTGIFIVISGLILVGASGIINASLSSMIKASSAVAALIIFLKVISQIGYSIKISYKEYFAQKKNYHPILISRLEGCWSTIVTDFICLPIAQYIPGIEGNGIHEDTIDTLEMTKNSAALSIIVVIIFLLGFIYSITSVTLIQKTSAVMRTLWEAFRTFLIWIVQFIIYYSFKTNDTLYPHRLAGEDWVNGSYVKLIGFIILIFGICCYHKIPKYPCFSYKEEKDIEDQNEKTCENTLKLLFLL</sequence>
<keyword evidence="1" id="KW-0812">Transmembrane</keyword>
<reference evidence="2 3" key="1">
    <citation type="submission" date="2024-04" db="EMBL/GenBank/DDBJ databases">
        <title>Tritrichomonas musculus Genome.</title>
        <authorList>
            <person name="Alves-Ferreira E."/>
            <person name="Grigg M."/>
            <person name="Lorenzi H."/>
            <person name="Galac M."/>
        </authorList>
    </citation>
    <scope>NUCLEOTIDE SEQUENCE [LARGE SCALE GENOMIC DNA]</scope>
    <source>
        <strain evidence="2 3">EAF2021</strain>
    </source>
</reference>
<evidence type="ECO:0000313" key="3">
    <source>
        <dbReference type="Proteomes" id="UP001470230"/>
    </source>
</evidence>
<dbReference type="PANTHER" id="PTHR13146">
    <property type="match status" value="1"/>
</dbReference>
<feature type="transmembrane region" description="Helical" evidence="1">
    <location>
        <begin position="156"/>
        <end position="174"/>
    </location>
</feature>
<dbReference type="PANTHER" id="PTHR13146:SF3">
    <property type="entry name" value="EAMA DOMAIN-CONTAINING PROTEIN"/>
    <property type="match status" value="1"/>
</dbReference>
<feature type="transmembrane region" description="Helical" evidence="1">
    <location>
        <begin position="7"/>
        <end position="28"/>
    </location>
</feature>
<evidence type="ECO:0000256" key="1">
    <source>
        <dbReference type="SAM" id="Phobius"/>
    </source>
</evidence>
<evidence type="ECO:0000313" key="2">
    <source>
        <dbReference type="EMBL" id="KAK8841728.1"/>
    </source>
</evidence>
<feature type="transmembrane region" description="Helical" evidence="1">
    <location>
        <begin position="194"/>
        <end position="214"/>
    </location>
</feature>
<feature type="transmembrane region" description="Helical" evidence="1">
    <location>
        <begin position="80"/>
        <end position="100"/>
    </location>
</feature>
<keyword evidence="1" id="KW-0472">Membrane</keyword>
<feature type="transmembrane region" description="Helical" evidence="1">
    <location>
        <begin position="34"/>
        <end position="59"/>
    </location>
</feature>
<accession>A0ABR2H7C5</accession>
<evidence type="ECO:0008006" key="4">
    <source>
        <dbReference type="Google" id="ProtNLM"/>
    </source>
</evidence>
<feature type="transmembrane region" description="Helical" evidence="1">
    <location>
        <begin position="120"/>
        <end position="144"/>
    </location>
</feature>
<name>A0ABR2H7C5_9EUKA</name>
<gene>
    <name evidence="2" type="ORF">M9Y10_026673</name>
</gene>
<organism evidence="2 3">
    <name type="scientific">Tritrichomonas musculus</name>
    <dbReference type="NCBI Taxonomy" id="1915356"/>
    <lineage>
        <taxon>Eukaryota</taxon>
        <taxon>Metamonada</taxon>
        <taxon>Parabasalia</taxon>
        <taxon>Tritrichomonadida</taxon>
        <taxon>Tritrichomonadidae</taxon>
        <taxon>Tritrichomonas</taxon>
    </lineage>
</organism>
<proteinExistence type="predicted"/>
<dbReference type="Proteomes" id="UP001470230">
    <property type="component" value="Unassembled WGS sequence"/>
</dbReference>
<comment type="caution">
    <text evidence="2">The sequence shown here is derived from an EMBL/GenBank/DDBJ whole genome shotgun (WGS) entry which is preliminary data.</text>
</comment>
<protein>
    <recommendedName>
        <fullName evidence="4">Transmembrane protein</fullName>
    </recommendedName>
</protein>
<keyword evidence="3" id="KW-1185">Reference proteome</keyword>